<dbReference type="AlphaFoldDB" id="A0A4R6QFH2"/>
<protein>
    <submittedName>
        <fullName evidence="2">Putative membrane protein</fullName>
    </submittedName>
</protein>
<dbReference type="EMBL" id="SNXR01000011">
    <property type="protein sequence ID" value="TDP61037.1"/>
    <property type="molecule type" value="Genomic_DNA"/>
</dbReference>
<gene>
    <name evidence="2" type="ORF">BC748_0645</name>
</gene>
<sequence length="113" mass="12819">MQSLVNKKTVSVISYLTIIGWFIAYVKYKNGVKSSLTKFHLEQSFGLCLIVISSNIITGLTVLIDPVFFLLWFSVNIALIILWIAGIISAYYGVRLPLPLIGSLFENRFRFLE</sequence>
<keyword evidence="1" id="KW-1133">Transmembrane helix</keyword>
<accession>A0A4R6QFH2</accession>
<proteinExistence type="predicted"/>
<reference evidence="2 3" key="1">
    <citation type="submission" date="2019-03" db="EMBL/GenBank/DDBJ databases">
        <title>Genomic Encyclopedia of Archaeal and Bacterial Type Strains, Phase II (KMG-II): from individual species to whole genera.</title>
        <authorList>
            <person name="Goeker M."/>
        </authorList>
    </citation>
    <scope>NUCLEOTIDE SEQUENCE [LARGE SCALE GENOMIC DNA]</scope>
    <source>
        <strain evidence="2 3">DSM 25687</strain>
    </source>
</reference>
<feature type="transmembrane region" description="Helical" evidence="1">
    <location>
        <begin position="44"/>
        <end position="64"/>
    </location>
</feature>
<feature type="transmembrane region" description="Helical" evidence="1">
    <location>
        <begin position="70"/>
        <end position="94"/>
    </location>
</feature>
<evidence type="ECO:0000313" key="3">
    <source>
        <dbReference type="Proteomes" id="UP000295260"/>
    </source>
</evidence>
<dbReference type="Proteomes" id="UP000295260">
    <property type="component" value="Unassembled WGS sequence"/>
</dbReference>
<comment type="caution">
    <text evidence="2">The sequence shown here is derived from an EMBL/GenBank/DDBJ whole genome shotgun (WGS) entry which is preliminary data.</text>
</comment>
<keyword evidence="1" id="KW-0472">Membrane</keyword>
<evidence type="ECO:0000256" key="1">
    <source>
        <dbReference type="SAM" id="Phobius"/>
    </source>
</evidence>
<dbReference type="RefSeq" id="WP_133531987.1">
    <property type="nucleotide sequence ID" value="NZ_SNXR01000011.1"/>
</dbReference>
<dbReference type="OrthoDB" id="6400719at2"/>
<name>A0A4R6QFH2_9FLAO</name>
<feature type="transmembrane region" description="Helical" evidence="1">
    <location>
        <begin position="12"/>
        <end position="28"/>
    </location>
</feature>
<organism evidence="2 3">
    <name type="scientific">Flavobacterium dankookense</name>
    <dbReference type="NCBI Taxonomy" id="706186"/>
    <lineage>
        <taxon>Bacteria</taxon>
        <taxon>Pseudomonadati</taxon>
        <taxon>Bacteroidota</taxon>
        <taxon>Flavobacteriia</taxon>
        <taxon>Flavobacteriales</taxon>
        <taxon>Flavobacteriaceae</taxon>
        <taxon>Flavobacterium</taxon>
    </lineage>
</organism>
<keyword evidence="3" id="KW-1185">Reference proteome</keyword>
<evidence type="ECO:0000313" key="2">
    <source>
        <dbReference type="EMBL" id="TDP61037.1"/>
    </source>
</evidence>
<keyword evidence="1" id="KW-0812">Transmembrane</keyword>